<keyword evidence="9" id="KW-0378">Hydrolase</keyword>
<keyword evidence="3 4" id="KW-0862">Zinc</keyword>
<feature type="domain" description="TRAF-type" evidence="7">
    <location>
        <begin position="191"/>
        <end position="231"/>
    </location>
</feature>
<reference evidence="9" key="1">
    <citation type="journal article" date="2022" name="bioRxiv">
        <title>Genomics of Preaxostyla Flagellates Illuminates Evolutionary Transitions and the Path Towards Mitochondrial Loss.</title>
        <authorList>
            <person name="Novak L.V.F."/>
            <person name="Treitli S.C."/>
            <person name="Pyrih J."/>
            <person name="Halakuc P."/>
            <person name="Pipaliya S.V."/>
            <person name="Vacek V."/>
            <person name="Brzon O."/>
            <person name="Soukal P."/>
            <person name="Eme L."/>
            <person name="Dacks J.B."/>
            <person name="Karnkowska A."/>
            <person name="Elias M."/>
            <person name="Hampl V."/>
        </authorList>
    </citation>
    <scope>NUCLEOTIDE SEQUENCE</scope>
    <source>
        <strain evidence="9">RCP-MX</strain>
    </source>
</reference>
<feature type="domain" description="RING-type" evidence="6">
    <location>
        <begin position="26"/>
        <end position="68"/>
    </location>
</feature>
<dbReference type="InterPro" id="IPR001841">
    <property type="entry name" value="Znf_RING"/>
</dbReference>
<evidence type="ECO:0000256" key="3">
    <source>
        <dbReference type="ARBA" id="ARBA00022833"/>
    </source>
</evidence>
<dbReference type="InterPro" id="IPR001293">
    <property type="entry name" value="Znf_TRAF"/>
</dbReference>
<dbReference type="Gene3D" id="3.30.40.10">
    <property type="entry name" value="Zinc/RING finger domain, C3HC4 (zinc finger)"/>
    <property type="match status" value="3"/>
</dbReference>
<dbReference type="GO" id="GO:0004386">
    <property type="term" value="F:helicase activity"/>
    <property type="evidence" value="ECO:0007669"/>
    <property type="project" value="UniProtKB-KW"/>
</dbReference>
<evidence type="ECO:0000259" key="8">
    <source>
        <dbReference type="PROSITE" id="PS51194"/>
    </source>
</evidence>
<feature type="region of interest" description="Disordered" evidence="5">
    <location>
        <begin position="356"/>
        <end position="383"/>
    </location>
</feature>
<keyword evidence="2 4" id="KW-0863">Zinc-finger</keyword>
<name>A0ABQ8UHU2_9EUKA</name>
<organism evidence="9 10">
    <name type="scientific">Paratrimastix pyriformis</name>
    <dbReference type="NCBI Taxonomy" id="342808"/>
    <lineage>
        <taxon>Eukaryota</taxon>
        <taxon>Metamonada</taxon>
        <taxon>Preaxostyla</taxon>
        <taxon>Paratrimastigidae</taxon>
        <taxon>Paratrimastix</taxon>
    </lineage>
</organism>
<accession>A0ABQ8UHU2</accession>
<proteinExistence type="predicted"/>
<dbReference type="InterPro" id="IPR001650">
    <property type="entry name" value="Helicase_C-like"/>
</dbReference>
<dbReference type="SUPFAM" id="SSF49599">
    <property type="entry name" value="TRAF domain-like"/>
    <property type="match status" value="1"/>
</dbReference>
<evidence type="ECO:0000256" key="5">
    <source>
        <dbReference type="SAM" id="MobiDB-lite"/>
    </source>
</evidence>
<dbReference type="InterPro" id="IPR027417">
    <property type="entry name" value="P-loop_NTPase"/>
</dbReference>
<dbReference type="PANTHER" id="PTHR47958">
    <property type="entry name" value="ATP-DEPENDENT RNA HELICASE DBP3"/>
    <property type="match status" value="1"/>
</dbReference>
<dbReference type="PROSITE" id="PS50145">
    <property type="entry name" value="ZF_TRAF"/>
    <property type="match status" value="2"/>
</dbReference>
<feature type="domain" description="TRAF-type" evidence="7">
    <location>
        <begin position="138"/>
        <end position="184"/>
    </location>
</feature>
<keyword evidence="9" id="KW-0347">Helicase</keyword>
<evidence type="ECO:0000259" key="7">
    <source>
        <dbReference type="PROSITE" id="PS50145"/>
    </source>
</evidence>
<keyword evidence="1 4" id="KW-0479">Metal-binding</keyword>
<dbReference type="SUPFAM" id="SSF52540">
    <property type="entry name" value="P-loop containing nucleoside triphosphate hydrolases"/>
    <property type="match status" value="1"/>
</dbReference>
<dbReference type="PROSITE" id="PS50089">
    <property type="entry name" value="ZF_RING_2"/>
    <property type="match status" value="1"/>
</dbReference>
<comment type="caution">
    <text evidence="9">The sequence shown here is derived from an EMBL/GenBank/DDBJ whole genome shotgun (WGS) entry which is preliminary data.</text>
</comment>
<sequence length="599" mass="66622">MNDRQPRREGFPTELFAQAIPDVMVCPICQCVMRQAVTLMCRGSHKACEACCEMWVKKQGKATCPCCRQKLAGPRFNRDPYFNSLIQQLSVRCTQRPCEWHGKLEDLDRHQTQECSQREVACSHAGCPHRCPASALPAHLDGCEWKPEPCAKCHQVMPRKDLPAHCATMCPAMEGLCPDCHQPCQRSALDAHRAQCPEVPLPCPVPGCGAQVARCRMEHHIATAAPQHVICLGRLLVQGQADLDATKAALGRSTAAQQRLQTDLEVTKAALSETQRTLSRSSATQQRLQTDLEATKADLSEIRGTLSESSAAQQRLQTDLEATKEALDRSTATQQNLQTDLEATKAALDETREALQGLQCEAESQSQSRKSCSSGSRAPPPRVLADRVQLNIGSPEVTQLFEFCSDSEKLEHLTSFLHYDLRRGRVIVFANTKRTVDELTRHLQESGYQAMGIHGDKSHAERGWALDEFMESRDTICIATEGAARGIDERDILSVVNYDLPTCYGDYVRRVAHANPRDGISWTPLTPEDGKMSRELIRVLTEADQPCLLLGPHIAPCPLVVHLSPEEFNRLQCWQHGHPIAGTDFDARPHHPDWHDALR</sequence>
<keyword evidence="9" id="KW-0547">Nucleotide-binding</keyword>
<evidence type="ECO:0000256" key="1">
    <source>
        <dbReference type="ARBA" id="ARBA00022723"/>
    </source>
</evidence>
<keyword evidence="9" id="KW-0067">ATP-binding</keyword>
<feature type="compositionally biased region" description="Low complexity" evidence="5">
    <location>
        <begin position="364"/>
        <end position="377"/>
    </location>
</feature>
<evidence type="ECO:0000256" key="2">
    <source>
        <dbReference type="ARBA" id="ARBA00022771"/>
    </source>
</evidence>
<gene>
    <name evidence="9" type="ORF">PAPYR_7702</name>
</gene>
<dbReference type="Pfam" id="PF00271">
    <property type="entry name" value="Helicase_C"/>
    <property type="match status" value="1"/>
</dbReference>
<dbReference type="CDD" id="cd18787">
    <property type="entry name" value="SF2_C_DEAD"/>
    <property type="match status" value="1"/>
</dbReference>
<dbReference type="EMBL" id="JAPMOS010000058">
    <property type="protein sequence ID" value="KAJ4456889.1"/>
    <property type="molecule type" value="Genomic_DNA"/>
</dbReference>
<feature type="zinc finger region" description="TRAF-type" evidence="4">
    <location>
        <begin position="138"/>
        <end position="184"/>
    </location>
</feature>
<evidence type="ECO:0000313" key="10">
    <source>
        <dbReference type="Proteomes" id="UP001141327"/>
    </source>
</evidence>
<dbReference type="PROSITE" id="PS51194">
    <property type="entry name" value="HELICASE_CTER"/>
    <property type="match status" value="1"/>
</dbReference>
<dbReference type="SMART" id="SM00490">
    <property type="entry name" value="HELICc"/>
    <property type="match status" value="1"/>
</dbReference>
<protein>
    <submittedName>
        <fullName evidence="9">P68 RNA helicase</fullName>
    </submittedName>
</protein>
<dbReference type="Gene3D" id="3.40.50.300">
    <property type="entry name" value="P-loop containing nucleotide triphosphate hydrolases"/>
    <property type="match status" value="1"/>
</dbReference>
<dbReference type="SUPFAM" id="SSF57850">
    <property type="entry name" value="RING/U-box"/>
    <property type="match status" value="1"/>
</dbReference>
<dbReference type="Gene3D" id="1.10.287.1490">
    <property type="match status" value="1"/>
</dbReference>
<evidence type="ECO:0000256" key="4">
    <source>
        <dbReference type="PROSITE-ProRule" id="PRU00207"/>
    </source>
</evidence>
<feature type="domain" description="Helicase C-terminal" evidence="8">
    <location>
        <begin position="409"/>
        <end position="555"/>
    </location>
</feature>
<evidence type="ECO:0000313" key="9">
    <source>
        <dbReference type="EMBL" id="KAJ4456889.1"/>
    </source>
</evidence>
<feature type="zinc finger region" description="TRAF-type" evidence="4">
    <location>
        <begin position="191"/>
        <end position="231"/>
    </location>
</feature>
<evidence type="ECO:0000259" key="6">
    <source>
        <dbReference type="PROSITE" id="PS50089"/>
    </source>
</evidence>
<dbReference type="InterPro" id="IPR013083">
    <property type="entry name" value="Znf_RING/FYVE/PHD"/>
</dbReference>
<keyword evidence="10" id="KW-1185">Reference proteome</keyword>
<dbReference type="Proteomes" id="UP001141327">
    <property type="component" value="Unassembled WGS sequence"/>
</dbReference>